<dbReference type="SFLD" id="SFLDG01066">
    <property type="entry name" value="organic_radical-activating_enz"/>
    <property type="match status" value="1"/>
</dbReference>
<dbReference type="Pfam" id="PF04055">
    <property type="entry name" value="Radical_SAM"/>
    <property type="match status" value="1"/>
</dbReference>
<dbReference type="InterPro" id="IPR017896">
    <property type="entry name" value="4Fe4S_Fe-S-bd"/>
</dbReference>
<comment type="similarity">
    <text evidence="2">Belongs to the organic radical-activating enzymes family.</text>
</comment>
<keyword evidence="7" id="KW-0408">Iron</keyword>
<dbReference type="InterPro" id="IPR013785">
    <property type="entry name" value="Aldolase_TIM"/>
</dbReference>
<dbReference type="SFLD" id="SFLDS00029">
    <property type="entry name" value="Radical_SAM"/>
    <property type="match status" value="1"/>
</dbReference>
<evidence type="ECO:0000256" key="3">
    <source>
        <dbReference type="ARBA" id="ARBA00022485"/>
    </source>
</evidence>
<feature type="domain" description="Radical SAM core" evidence="10">
    <location>
        <begin position="21"/>
        <end position="285"/>
    </location>
</feature>
<feature type="domain" description="4Fe-4S ferredoxin-type" evidence="9">
    <location>
        <begin position="72"/>
        <end position="102"/>
    </location>
</feature>
<evidence type="ECO:0000313" key="12">
    <source>
        <dbReference type="Proteomes" id="UP000031586"/>
    </source>
</evidence>
<dbReference type="PROSITE" id="PS51379">
    <property type="entry name" value="4FE4S_FER_2"/>
    <property type="match status" value="2"/>
</dbReference>
<dbReference type="AlphaFoldDB" id="A0A0C1VW01"/>
<dbReference type="Gene3D" id="3.30.70.20">
    <property type="match status" value="1"/>
</dbReference>
<dbReference type="PROSITE" id="PS51918">
    <property type="entry name" value="RADICAL_SAM"/>
    <property type="match status" value="1"/>
</dbReference>
<dbReference type="InterPro" id="IPR017900">
    <property type="entry name" value="4Fe4S_Fe_S_CS"/>
</dbReference>
<dbReference type="InterPro" id="IPR023912">
    <property type="entry name" value="YjjW_bact"/>
</dbReference>
<dbReference type="InterPro" id="IPR058240">
    <property type="entry name" value="rSAM_sf"/>
</dbReference>
<dbReference type="NCBIfam" id="TIGR04041">
    <property type="entry name" value="activase_YjjW"/>
    <property type="match status" value="1"/>
</dbReference>
<dbReference type="SUPFAM" id="SSF54862">
    <property type="entry name" value="4Fe-4S ferredoxins"/>
    <property type="match status" value="1"/>
</dbReference>
<dbReference type="PATRIC" id="fig|1229493.5.peg.5696"/>
<dbReference type="InterPro" id="IPR040074">
    <property type="entry name" value="BssD/PflA/YjjW"/>
</dbReference>
<proteinExistence type="inferred from homology"/>
<dbReference type="PANTHER" id="PTHR30352:SF13">
    <property type="entry name" value="GLYCYL-RADICAL ENZYME ACTIVATING ENZYME YJJW-RELATED"/>
    <property type="match status" value="1"/>
</dbReference>
<evidence type="ECO:0000256" key="5">
    <source>
        <dbReference type="ARBA" id="ARBA00022723"/>
    </source>
</evidence>
<comment type="caution">
    <text evidence="11">The sequence shown here is derived from an EMBL/GenBank/DDBJ whole genome shotgun (WGS) entry which is preliminary data.</text>
</comment>
<dbReference type="SFLD" id="SFLDG01118">
    <property type="entry name" value="activating_enzymes__group_2"/>
    <property type="match status" value="1"/>
</dbReference>
<keyword evidence="6" id="KW-0560">Oxidoreductase</keyword>
<evidence type="ECO:0000256" key="2">
    <source>
        <dbReference type="ARBA" id="ARBA00009777"/>
    </source>
</evidence>
<evidence type="ECO:0000256" key="8">
    <source>
        <dbReference type="ARBA" id="ARBA00023014"/>
    </source>
</evidence>
<dbReference type="PROSITE" id="PS01087">
    <property type="entry name" value="RADICAL_ACTIVATING"/>
    <property type="match status" value="1"/>
</dbReference>
<dbReference type="SUPFAM" id="SSF102114">
    <property type="entry name" value="Radical SAM enzymes"/>
    <property type="match status" value="1"/>
</dbReference>
<evidence type="ECO:0000259" key="9">
    <source>
        <dbReference type="PROSITE" id="PS51379"/>
    </source>
</evidence>
<name>A0A0C1VW01_9VIBR</name>
<organism evidence="11 12">
    <name type="scientific">Vibrio owensii CAIM 1854 = LMG 25443</name>
    <dbReference type="NCBI Taxonomy" id="1229493"/>
    <lineage>
        <taxon>Bacteria</taxon>
        <taxon>Pseudomonadati</taxon>
        <taxon>Pseudomonadota</taxon>
        <taxon>Gammaproteobacteria</taxon>
        <taxon>Vibrionales</taxon>
        <taxon>Vibrionaceae</taxon>
        <taxon>Vibrio</taxon>
    </lineage>
</organism>
<dbReference type="GO" id="GO:0046872">
    <property type="term" value="F:metal ion binding"/>
    <property type="evidence" value="ECO:0007669"/>
    <property type="project" value="UniProtKB-KW"/>
</dbReference>
<sequence>MARRSEHLLAKVTRILPFSCVDGPGNRLVIFLQGCNYQCINCHNPHTINHCNHCGDCVSECPAGALKFDESNNVVWLKEECTHCDHCIEICQHQSNPKITDYSVEAMLDLIRQQRFFISGVTVSGGESTLQLPFITELFKGIKHDPELQHLTCFIDSNGSLSTAGWERVLPYMDGAMIDLKSWQSETHHWLVGRDNHRVFQTIQYLAQAGKLYEVRLLHIPGKSDLDTEVATVGHYLQALPASVNIRLNAFQHHGVTGEALEWEKCSQDEMERFHAQLSQFVSRPMTMPSVYV</sequence>
<dbReference type="Proteomes" id="UP000031586">
    <property type="component" value="Unassembled WGS sequence"/>
</dbReference>
<feature type="domain" description="4Fe-4S ferredoxin-type" evidence="9">
    <location>
        <begin position="44"/>
        <end position="71"/>
    </location>
</feature>
<evidence type="ECO:0000256" key="4">
    <source>
        <dbReference type="ARBA" id="ARBA00022691"/>
    </source>
</evidence>
<dbReference type="SFLD" id="SFLDF00392">
    <property type="entry name" value="YjjI_activase"/>
    <property type="match status" value="1"/>
</dbReference>
<dbReference type="GO" id="GO:0051539">
    <property type="term" value="F:4 iron, 4 sulfur cluster binding"/>
    <property type="evidence" value="ECO:0007669"/>
    <property type="project" value="UniProtKB-KW"/>
</dbReference>
<keyword evidence="5" id="KW-0479">Metal-binding</keyword>
<comment type="cofactor">
    <cofactor evidence="1">
        <name>[4Fe-4S] cluster</name>
        <dbReference type="ChEBI" id="CHEBI:49883"/>
    </cofactor>
</comment>
<dbReference type="PIRSF" id="PIRSF000371">
    <property type="entry name" value="PFL_act_enz"/>
    <property type="match status" value="1"/>
</dbReference>
<dbReference type="InterPro" id="IPR034457">
    <property type="entry name" value="Organic_radical-activating"/>
</dbReference>
<dbReference type="CDD" id="cd01335">
    <property type="entry name" value="Radical_SAM"/>
    <property type="match status" value="1"/>
</dbReference>
<dbReference type="EMBL" id="JPRD01000008">
    <property type="protein sequence ID" value="KIF54193.1"/>
    <property type="molecule type" value="Genomic_DNA"/>
</dbReference>
<dbReference type="PANTHER" id="PTHR30352">
    <property type="entry name" value="PYRUVATE FORMATE-LYASE-ACTIVATING ENZYME"/>
    <property type="match status" value="1"/>
</dbReference>
<dbReference type="Gene3D" id="3.20.20.70">
    <property type="entry name" value="Aldolase class I"/>
    <property type="match status" value="1"/>
</dbReference>
<keyword evidence="8" id="KW-0411">Iron-sulfur</keyword>
<dbReference type="InterPro" id="IPR012839">
    <property type="entry name" value="Organic_radical_activase"/>
</dbReference>
<keyword evidence="3" id="KW-0004">4Fe-4S</keyword>
<dbReference type="GO" id="GO:0016491">
    <property type="term" value="F:oxidoreductase activity"/>
    <property type="evidence" value="ECO:0007669"/>
    <property type="project" value="UniProtKB-KW"/>
</dbReference>
<accession>A0A0C1VW01</accession>
<evidence type="ECO:0000256" key="1">
    <source>
        <dbReference type="ARBA" id="ARBA00001966"/>
    </source>
</evidence>
<gene>
    <name evidence="11" type="ORF">H735_03875</name>
</gene>
<evidence type="ECO:0000256" key="7">
    <source>
        <dbReference type="ARBA" id="ARBA00023004"/>
    </source>
</evidence>
<evidence type="ECO:0000259" key="10">
    <source>
        <dbReference type="PROSITE" id="PS51918"/>
    </source>
</evidence>
<evidence type="ECO:0008006" key="13">
    <source>
        <dbReference type="Google" id="ProtNLM"/>
    </source>
</evidence>
<dbReference type="RefSeq" id="WP_027726674.1">
    <property type="nucleotide sequence ID" value="NZ_BAOH01000034.1"/>
</dbReference>
<evidence type="ECO:0000256" key="6">
    <source>
        <dbReference type="ARBA" id="ARBA00023002"/>
    </source>
</evidence>
<keyword evidence="4" id="KW-0949">S-adenosyl-L-methionine</keyword>
<dbReference type="InterPro" id="IPR001989">
    <property type="entry name" value="Radical_activat_CS"/>
</dbReference>
<evidence type="ECO:0000313" key="11">
    <source>
        <dbReference type="EMBL" id="KIF54193.1"/>
    </source>
</evidence>
<dbReference type="PROSITE" id="PS00198">
    <property type="entry name" value="4FE4S_FER_1"/>
    <property type="match status" value="1"/>
</dbReference>
<protein>
    <recommendedName>
        <fullName evidence="13">YjjW family glycine radical enzyme activase</fullName>
    </recommendedName>
</protein>
<reference evidence="11 12" key="1">
    <citation type="submission" date="2014-07" db="EMBL/GenBank/DDBJ databases">
        <title>Unique and conserved regions in Vibrio harveyi and related species in comparison with the shrimp pathogen Vibrio harveyi CAIM 1792.</title>
        <authorList>
            <person name="Espinoza-Valles I."/>
            <person name="Vora G."/>
            <person name="Leekitcharoenphon P."/>
            <person name="Ussery D."/>
            <person name="Hoj L."/>
            <person name="Gomez-Gil B."/>
        </authorList>
    </citation>
    <scope>NUCLEOTIDE SEQUENCE [LARGE SCALE GENOMIC DNA]</scope>
    <source>
        <strain evidence="12">CAIM 1854 / LMG 25443</strain>
    </source>
</reference>
<dbReference type="InterPro" id="IPR007197">
    <property type="entry name" value="rSAM"/>
</dbReference>